<dbReference type="AlphaFoldDB" id="A0A375FHH7"/>
<proteinExistence type="predicted"/>
<name>A0A375FHH7_9BURK</name>
<sequence>MATAYQSRLSQWHTFQFPAFMGRCLKYDRWEGLIALDVDLTDQRQMLSFRWSHSACSNAKGN</sequence>
<protein>
    <submittedName>
        <fullName evidence="1">Uncharacterized protein</fullName>
    </submittedName>
</protein>
<dbReference type="EMBL" id="LT984809">
    <property type="protein sequence ID" value="SPD49233.1"/>
    <property type="molecule type" value="Genomic_DNA"/>
</dbReference>
<organism evidence="1">
    <name type="scientific">Cupriavidus taiwanensis</name>
    <dbReference type="NCBI Taxonomy" id="164546"/>
    <lineage>
        <taxon>Bacteria</taxon>
        <taxon>Pseudomonadati</taxon>
        <taxon>Pseudomonadota</taxon>
        <taxon>Betaproteobacteria</taxon>
        <taxon>Burkholderiales</taxon>
        <taxon>Burkholderiaceae</taxon>
        <taxon>Cupriavidus</taxon>
    </lineage>
</organism>
<keyword evidence="1" id="KW-0614">Plasmid</keyword>
<evidence type="ECO:0000313" key="1">
    <source>
        <dbReference type="EMBL" id="SPD49233.1"/>
    </source>
</evidence>
<gene>
    <name evidence="1" type="ORF">CBM2612_P0578</name>
</gene>
<reference evidence="1" key="1">
    <citation type="submission" date="2018-01" db="EMBL/GenBank/DDBJ databases">
        <authorList>
            <person name="Gaut B.S."/>
            <person name="Morton B.R."/>
            <person name="Clegg M.T."/>
            <person name="Duvall M.R."/>
        </authorList>
    </citation>
    <scope>NUCLEOTIDE SEQUENCE</scope>
    <source>
        <strain evidence="1">Cupriavidus taiwanensis STM 8555</strain>
    </source>
</reference>
<geneLocation type="plasmid" evidence="1">
    <name>I</name>
</geneLocation>
<accession>A0A375FHH7</accession>